<feature type="domain" description="IDEAL" evidence="1">
    <location>
        <begin position="58"/>
        <end position="93"/>
    </location>
</feature>
<dbReference type="SMART" id="SM00914">
    <property type="entry name" value="IDEAL"/>
    <property type="match status" value="1"/>
</dbReference>
<dbReference type="Proteomes" id="UP000319671">
    <property type="component" value="Unassembled WGS sequence"/>
</dbReference>
<reference evidence="2 3" key="1">
    <citation type="submission" date="2019-06" db="EMBL/GenBank/DDBJ databases">
        <title>Sorghum-associated microbial communities from plants grown in Nebraska, USA.</title>
        <authorList>
            <person name="Schachtman D."/>
        </authorList>
    </citation>
    <scope>NUCLEOTIDE SEQUENCE [LARGE SCALE GENOMIC DNA]</scope>
    <source>
        <strain evidence="2 3">2482</strain>
    </source>
</reference>
<protein>
    <submittedName>
        <fullName evidence="2">IDEAL domain-containing protein</fullName>
    </submittedName>
</protein>
<evidence type="ECO:0000313" key="3">
    <source>
        <dbReference type="Proteomes" id="UP000319671"/>
    </source>
</evidence>
<accession>A0A561DP28</accession>
<dbReference type="AlphaFoldDB" id="A0A561DP28"/>
<organism evidence="2 3">
    <name type="scientific">Neobacillus bataviensis</name>
    <dbReference type="NCBI Taxonomy" id="220685"/>
    <lineage>
        <taxon>Bacteria</taxon>
        <taxon>Bacillati</taxon>
        <taxon>Bacillota</taxon>
        <taxon>Bacilli</taxon>
        <taxon>Bacillales</taxon>
        <taxon>Bacillaceae</taxon>
        <taxon>Neobacillus</taxon>
    </lineage>
</organism>
<dbReference type="InterPro" id="IPR014957">
    <property type="entry name" value="IDEAL_dom"/>
</dbReference>
<name>A0A561DP28_9BACI</name>
<gene>
    <name evidence="2" type="ORF">FB550_103298</name>
</gene>
<dbReference type="InterPro" id="IPR027393">
    <property type="entry name" value="Virus_scaffolding_prot_C"/>
</dbReference>
<dbReference type="Gene3D" id="4.10.810.10">
    <property type="entry name" value="Virus Scaffolding Protein, Chain A"/>
    <property type="match status" value="1"/>
</dbReference>
<comment type="caution">
    <text evidence="2">The sequence shown here is derived from an EMBL/GenBank/DDBJ whole genome shotgun (WGS) entry which is preliminary data.</text>
</comment>
<proteinExistence type="predicted"/>
<keyword evidence="3" id="KW-1185">Reference proteome</keyword>
<sequence>MLLQTGDWIKGTLRDGELVMGFIESLDTSGIVKVNVVTSDNNEIVGKKVSMLSERVKRLPVSNVSNKAQIQFLIDLALSTGDEEWFLELSSKLNSMNQLVNQL</sequence>
<dbReference type="Pfam" id="PF08858">
    <property type="entry name" value="IDEAL"/>
    <property type="match status" value="1"/>
</dbReference>
<dbReference type="EMBL" id="VIVN01000003">
    <property type="protein sequence ID" value="TWE05122.1"/>
    <property type="molecule type" value="Genomic_DNA"/>
</dbReference>
<evidence type="ECO:0000313" key="2">
    <source>
        <dbReference type="EMBL" id="TWE05122.1"/>
    </source>
</evidence>
<dbReference type="RefSeq" id="WP_144563692.1">
    <property type="nucleotide sequence ID" value="NZ_VIVN01000003.1"/>
</dbReference>
<evidence type="ECO:0000259" key="1">
    <source>
        <dbReference type="SMART" id="SM00914"/>
    </source>
</evidence>